<evidence type="ECO:0000256" key="1">
    <source>
        <dbReference type="PROSITE-ProRule" id="PRU00339"/>
    </source>
</evidence>
<dbReference type="PANTHER" id="PTHR10098:SF108">
    <property type="entry name" value="TETRATRICOPEPTIDE REPEAT PROTEIN 28"/>
    <property type="match status" value="1"/>
</dbReference>
<gene>
    <name evidence="4" type="ORF">GCM10022393_09340</name>
</gene>
<dbReference type="SUPFAM" id="SSF48452">
    <property type="entry name" value="TPR-like"/>
    <property type="match status" value="1"/>
</dbReference>
<reference evidence="5" key="1">
    <citation type="journal article" date="2019" name="Int. J. Syst. Evol. Microbiol.">
        <title>The Global Catalogue of Microorganisms (GCM) 10K type strain sequencing project: providing services to taxonomists for standard genome sequencing and annotation.</title>
        <authorList>
            <consortium name="The Broad Institute Genomics Platform"/>
            <consortium name="The Broad Institute Genome Sequencing Center for Infectious Disease"/>
            <person name="Wu L."/>
            <person name="Ma J."/>
        </authorList>
    </citation>
    <scope>NUCLEOTIDE SEQUENCE [LARGE SCALE GENOMIC DNA]</scope>
    <source>
        <strain evidence="5">JCM 17106</strain>
    </source>
</reference>
<evidence type="ECO:0000313" key="5">
    <source>
        <dbReference type="Proteomes" id="UP001500459"/>
    </source>
</evidence>
<dbReference type="Pfam" id="PF12770">
    <property type="entry name" value="CHAT"/>
    <property type="match status" value="1"/>
</dbReference>
<dbReference type="SMART" id="SM00028">
    <property type="entry name" value="TPR"/>
    <property type="match status" value="3"/>
</dbReference>
<evidence type="ECO:0000259" key="3">
    <source>
        <dbReference type="Pfam" id="PF12770"/>
    </source>
</evidence>
<protein>
    <recommendedName>
        <fullName evidence="3">CHAT domain-containing protein</fullName>
    </recommendedName>
</protein>
<dbReference type="InterPro" id="IPR019734">
    <property type="entry name" value="TPR_rpt"/>
</dbReference>
<feature type="domain" description="CHAT" evidence="3">
    <location>
        <begin position="600"/>
        <end position="883"/>
    </location>
</feature>
<dbReference type="Proteomes" id="UP001500459">
    <property type="component" value="Unassembled WGS sequence"/>
</dbReference>
<feature type="transmembrane region" description="Helical" evidence="2">
    <location>
        <begin position="894"/>
        <end position="912"/>
    </location>
</feature>
<keyword evidence="2" id="KW-1133">Transmembrane helix</keyword>
<keyword evidence="5" id="KW-1185">Reference proteome</keyword>
<keyword evidence="2" id="KW-0472">Membrane</keyword>
<accession>A0ABP7XCJ1</accession>
<feature type="repeat" description="TPR" evidence="1">
    <location>
        <begin position="256"/>
        <end position="289"/>
    </location>
</feature>
<dbReference type="Pfam" id="PF13424">
    <property type="entry name" value="TPR_12"/>
    <property type="match status" value="1"/>
</dbReference>
<proteinExistence type="predicted"/>
<dbReference type="PANTHER" id="PTHR10098">
    <property type="entry name" value="RAPSYN-RELATED"/>
    <property type="match status" value="1"/>
</dbReference>
<dbReference type="InterPro" id="IPR024983">
    <property type="entry name" value="CHAT_dom"/>
</dbReference>
<dbReference type="Gene3D" id="1.25.40.10">
    <property type="entry name" value="Tetratricopeptide repeat domain"/>
    <property type="match status" value="2"/>
</dbReference>
<dbReference type="EMBL" id="BAABCW010000002">
    <property type="protein sequence ID" value="GAA4111548.1"/>
    <property type="molecule type" value="Genomic_DNA"/>
</dbReference>
<keyword evidence="2" id="KW-0812">Transmembrane</keyword>
<name>A0ABP7XCJ1_9FLAO</name>
<dbReference type="InterPro" id="IPR011990">
    <property type="entry name" value="TPR-like_helical_dom_sf"/>
</dbReference>
<organism evidence="4 5">
    <name type="scientific">Aquimarina addita</name>
    <dbReference type="NCBI Taxonomy" id="870485"/>
    <lineage>
        <taxon>Bacteria</taxon>
        <taxon>Pseudomonadati</taxon>
        <taxon>Bacteroidota</taxon>
        <taxon>Flavobacteriia</taxon>
        <taxon>Flavobacteriales</taxon>
        <taxon>Flavobacteriaceae</taxon>
        <taxon>Aquimarina</taxon>
    </lineage>
</organism>
<comment type="caution">
    <text evidence="4">The sequence shown here is derived from an EMBL/GenBank/DDBJ whole genome shotgun (WGS) entry which is preliminary data.</text>
</comment>
<dbReference type="PROSITE" id="PS50005">
    <property type="entry name" value="TPR"/>
    <property type="match status" value="1"/>
</dbReference>
<evidence type="ECO:0000256" key="2">
    <source>
        <dbReference type="SAM" id="Phobius"/>
    </source>
</evidence>
<evidence type="ECO:0000313" key="4">
    <source>
        <dbReference type="EMBL" id="GAA4111548.1"/>
    </source>
</evidence>
<keyword evidence="1" id="KW-0802">TPR repeat</keyword>
<sequence length="915" mass="105642">MNQWYQRYLTHQYQNKDSATFYFDKIFDLAKTKQQIGNVLGILNYQTITNSYHFDLENLRVNIKRMDSVISNTNQIDTVTYIDAYRNALLSAKGNYYYKINDYPRSKLILESILDKIAQGNDADSHFNQVTKINTLDNLATIAIKTQKKDRALEIFNAILNIIERNPEAFAEQKVSYNLKFSKSLTEFGDYEASKKIQHTLIDNLKGYSSEKSSNFIKSNYQNLIRNYLLQDSIDIALRYIEESKQFYNKEDPFEKQLDLLIGDVYLKKGDVEKAVRYYKKSLSSFKTYRNNKKHEDIASVYVKLANLERQRSNFSESFLYYQKALQQLSPQFTNNTITENPDPFTVSSKIELVKILREKLNGLLEGYKKKKNDEWLKASLDTSYDLITGLDALKPEFESKVDKQFLLTQMYPSFNSMIEIAYQCYVNTQDEKYIRDAFYFMEKSKSILLLEATRSSQAFEFGNVPSTIIDKERQYRATIIHLEKQQFGKKENTAISNAIFKVKNEYYQFIKDLEQQYPKYYKLKYKTDVIDVPEIQTKINGHRAIVTYHATLNSLYSITISKNDIKFNRVVFDQLLRDEITSFYQQLSNPKLNQIKELNTLSLHLYHRVLQQPLEGLNVDKLTIIADDVLNYIPFDVLSFSKQPYDYLVKKYDISYANSVTLLSEASNTVSKKGKLIAFAPTFNGSLTTAPAIAERGDFGPLLYNTEEVTNITKYFDGSAFVGNEASIASLDTYMKESTIIHFATHAVANDESPDYSYLAFASDTTALDLLYVKDVYGYTIHTDMVTLSACQTGIGKLQKGEGMLSLARGFNYAGAKSLVMTLWKINDQTTAELMDYFYSGLSEGKSKDKALHDAKLEYLNATEDDFLKHPYYWSGFVISGDMTPLTSNSFSLWWLLVLIIPVLLVFIKIWKKN</sequence>